<feature type="region of interest" description="Disordered" evidence="1">
    <location>
        <begin position="1"/>
        <end position="38"/>
    </location>
</feature>
<dbReference type="SUPFAM" id="SSF51261">
    <property type="entry name" value="Duplicated hybrid motif"/>
    <property type="match status" value="1"/>
</dbReference>
<keyword evidence="4" id="KW-1185">Reference proteome</keyword>
<dbReference type="RefSeq" id="WP_307363484.1">
    <property type="nucleotide sequence ID" value="NZ_JAUSXK010000001.1"/>
</dbReference>
<dbReference type="InterPro" id="IPR016047">
    <property type="entry name" value="M23ase_b-sheet_dom"/>
</dbReference>
<reference evidence="3 4" key="1">
    <citation type="submission" date="2023-07" db="EMBL/GenBank/DDBJ databases">
        <title>Comparative genomics of wheat-associated soil bacteria to identify genetic determinants of phenazine resistance.</title>
        <authorList>
            <person name="Mouncey N."/>
        </authorList>
    </citation>
    <scope>NUCLEOTIDE SEQUENCE [LARGE SCALE GENOMIC DNA]</scope>
    <source>
        <strain evidence="3 4">W2I7</strain>
    </source>
</reference>
<organism evidence="3 4">
    <name type="scientific">Microbacterium murale</name>
    <dbReference type="NCBI Taxonomy" id="1081040"/>
    <lineage>
        <taxon>Bacteria</taxon>
        <taxon>Bacillati</taxon>
        <taxon>Actinomycetota</taxon>
        <taxon>Actinomycetes</taxon>
        <taxon>Micrococcales</taxon>
        <taxon>Microbacteriaceae</taxon>
        <taxon>Microbacterium</taxon>
    </lineage>
</organism>
<dbReference type="CDD" id="cd12797">
    <property type="entry name" value="M23_peptidase"/>
    <property type="match status" value="1"/>
</dbReference>
<dbReference type="PANTHER" id="PTHR21666:SF270">
    <property type="entry name" value="MUREIN HYDROLASE ACTIVATOR ENVC"/>
    <property type="match status" value="1"/>
</dbReference>
<gene>
    <name evidence="3" type="ORF">QFZ46_003475</name>
</gene>
<evidence type="ECO:0000259" key="2">
    <source>
        <dbReference type="Pfam" id="PF01551"/>
    </source>
</evidence>
<feature type="compositionally biased region" description="Basic and acidic residues" evidence="1">
    <location>
        <begin position="1"/>
        <end position="15"/>
    </location>
</feature>
<protein>
    <submittedName>
        <fullName evidence="3">Murein DD-endopeptidase MepM/ murein hydrolase activator NlpD</fullName>
    </submittedName>
</protein>
<feature type="domain" description="M23ase beta-sheet core" evidence="2">
    <location>
        <begin position="165"/>
        <end position="265"/>
    </location>
</feature>
<dbReference type="Gene3D" id="2.70.70.10">
    <property type="entry name" value="Glucose Permease (Domain IIA)"/>
    <property type="match status" value="1"/>
</dbReference>
<name>A0ABU0PDA9_9MICO</name>
<keyword evidence="3" id="KW-0378">Hydrolase</keyword>
<evidence type="ECO:0000313" key="3">
    <source>
        <dbReference type="EMBL" id="MDQ0645315.1"/>
    </source>
</evidence>
<proteinExistence type="predicted"/>
<accession>A0ABU0PDA9</accession>
<dbReference type="EMBL" id="JAUSXK010000001">
    <property type="protein sequence ID" value="MDQ0645315.1"/>
    <property type="molecule type" value="Genomic_DNA"/>
</dbReference>
<dbReference type="PANTHER" id="PTHR21666">
    <property type="entry name" value="PEPTIDASE-RELATED"/>
    <property type="match status" value="1"/>
</dbReference>
<dbReference type="Proteomes" id="UP001239085">
    <property type="component" value="Unassembled WGS sequence"/>
</dbReference>
<dbReference type="GO" id="GO:0016787">
    <property type="term" value="F:hydrolase activity"/>
    <property type="evidence" value="ECO:0007669"/>
    <property type="project" value="UniProtKB-KW"/>
</dbReference>
<evidence type="ECO:0000313" key="4">
    <source>
        <dbReference type="Proteomes" id="UP001239085"/>
    </source>
</evidence>
<evidence type="ECO:0000256" key="1">
    <source>
        <dbReference type="SAM" id="MobiDB-lite"/>
    </source>
</evidence>
<comment type="caution">
    <text evidence="3">The sequence shown here is derived from an EMBL/GenBank/DDBJ whole genome shotgun (WGS) entry which is preliminary data.</text>
</comment>
<dbReference type="InterPro" id="IPR050570">
    <property type="entry name" value="Cell_wall_metabolism_enzyme"/>
</dbReference>
<sequence>MEPPRDSTKPRESTKPRRRATPAATTPRRPIQPTHRPWAKTKALGAALAVGAMITGVALPSLGPSADSVAATTAASTSAALEEAAQSYSSTDEIRAEIAPRGNFSATTPTEIDETRSRTVAAALAAGMPLGSAVEIPIAHQVVMPMAAGAYSFTDGFGASRPGRSHLGQDFAAPVGSPINAAMDGCVSRSTESFEGYGVTIQIESVIDGEAVSTAYSHMNYGTRAVEVGDCVTAGQYIGDVGSTGYVFGSCLHFEVHIDSVPVDPMSWLTEHVG</sequence>
<dbReference type="InterPro" id="IPR011055">
    <property type="entry name" value="Dup_hybrid_motif"/>
</dbReference>
<dbReference type="Pfam" id="PF01551">
    <property type="entry name" value="Peptidase_M23"/>
    <property type="match status" value="1"/>
</dbReference>